<reference evidence="3 4" key="1">
    <citation type="journal article" date="2012" name="BMC Genomics">
        <title>Comparative genomics of the white-rot fungi, Phanerochaete carnosa and P. chrysosporium, to elucidate the genetic basis of the distinct wood types they colonize.</title>
        <authorList>
            <person name="Suzuki H."/>
            <person name="MacDonald J."/>
            <person name="Syed K."/>
            <person name="Salamov A."/>
            <person name="Hori C."/>
            <person name="Aerts A."/>
            <person name="Henrissat B."/>
            <person name="Wiebenga A."/>
            <person name="vanKuyk P.A."/>
            <person name="Barry K."/>
            <person name="Lindquist E."/>
            <person name="LaButti K."/>
            <person name="Lapidus A."/>
            <person name="Lucas S."/>
            <person name="Coutinho P."/>
            <person name="Gong Y."/>
            <person name="Samejima M."/>
            <person name="Mahadevan R."/>
            <person name="Abou-Zaid M."/>
            <person name="de Vries R.P."/>
            <person name="Igarashi K."/>
            <person name="Yadav J.S."/>
            <person name="Grigoriev I.V."/>
            <person name="Master E.R."/>
        </authorList>
    </citation>
    <scope>NUCLEOTIDE SEQUENCE [LARGE SCALE GENOMIC DNA]</scope>
    <source>
        <strain evidence="3 4">HHB-10118-sp</strain>
    </source>
</reference>
<keyword evidence="4" id="KW-1185">Reference proteome</keyword>
<dbReference type="EMBL" id="JH930468">
    <property type="protein sequence ID" value="EKM60169.1"/>
    <property type="molecule type" value="Genomic_DNA"/>
</dbReference>
<dbReference type="KEGG" id="pco:PHACADRAFT_23621"/>
<feature type="domain" description="HNH nuclease" evidence="2">
    <location>
        <begin position="126"/>
        <end position="197"/>
    </location>
</feature>
<dbReference type="InParanoid" id="K5WLV5"/>
<proteinExistence type="predicted"/>
<sequence length="483" mass="54159">MEDFPTVNVLHPALDRDVTGALISLTAYDTVPEPGVTIQNTSPKPVIPLGVCPTRLEFFDTAITTIFSTDNTTWEVITSFDAWSFTGAPSRWKEALNTPVSAPGPQLSLYNPSGMAQETKRRDGFCLVTRQHEGTQNSHIVPAAQAKWYLKNRMWAHTKHDEQLRQRLGKRLINSSGNGLTLRADIHNEFDALHFVFLINDGALPKLSQQYHNVAVKIPHQIPAELLYARFALVIISQLPSQDLTKSPASSSHAGRRVVNVTRTETSSRTSASKPPSSDLPGIPEHHKSDEPMEVAEEEPESMQVFDRLTSAELTDVFHERFPHLREEVSHSTDCDWQTLEFHPETLKMEQLRDEWLANHPDIRATFEPVDETVSEEAGDREFVEGVKMGEKELLSHLKTKAIMVLRNFCLPHPQQAPSTSVLSEGSNLHQPQHPHVHSCITYNLKPIIHNVYTILSQITGGLEAVGAVWRPELSADRSDERT</sequence>
<dbReference type="Proteomes" id="UP000008370">
    <property type="component" value="Unassembled WGS sequence"/>
</dbReference>
<dbReference type="RefSeq" id="XP_007389552.1">
    <property type="nucleotide sequence ID" value="XM_007389490.1"/>
</dbReference>
<feature type="compositionally biased region" description="Polar residues" evidence="1">
    <location>
        <begin position="243"/>
        <end position="253"/>
    </location>
</feature>
<dbReference type="InterPro" id="IPR003615">
    <property type="entry name" value="HNH_nuc"/>
</dbReference>
<feature type="region of interest" description="Disordered" evidence="1">
    <location>
        <begin position="243"/>
        <end position="299"/>
    </location>
</feature>
<evidence type="ECO:0000313" key="4">
    <source>
        <dbReference type="Proteomes" id="UP000008370"/>
    </source>
</evidence>
<name>K5WLV5_PHACS</name>
<accession>K5WLV5</accession>
<dbReference type="Pfam" id="PF13391">
    <property type="entry name" value="HNH_2"/>
    <property type="match status" value="1"/>
</dbReference>
<dbReference type="GeneID" id="18913650"/>
<dbReference type="AlphaFoldDB" id="K5WLV5"/>
<feature type="compositionally biased region" description="Low complexity" evidence="1">
    <location>
        <begin position="257"/>
        <end position="277"/>
    </location>
</feature>
<protein>
    <recommendedName>
        <fullName evidence="2">HNH nuclease domain-containing protein</fullName>
    </recommendedName>
</protein>
<organism evidence="3 4">
    <name type="scientific">Phanerochaete carnosa (strain HHB-10118-sp)</name>
    <name type="common">White-rot fungus</name>
    <name type="synonym">Peniophora carnosa</name>
    <dbReference type="NCBI Taxonomy" id="650164"/>
    <lineage>
        <taxon>Eukaryota</taxon>
        <taxon>Fungi</taxon>
        <taxon>Dikarya</taxon>
        <taxon>Basidiomycota</taxon>
        <taxon>Agaricomycotina</taxon>
        <taxon>Agaricomycetes</taxon>
        <taxon>Polyporales</taxon>
        <taxon>Phanerochaetaceae</taxon>
        <taxon>Phanerochaete</taxon>
    </lineage>
</organism>
<dbReference type="OrthoDB" id="2793280at2759"/>
<gene>
    <name evidence="3" type="ORF">PHACADRAFT_23621</name>
</gene>
<dbReference type="HOGENOM" id="CLU_565125_0_0_1"/>
<evidence type="ECO:0000256" key="1">
    <source>
        <dbReference type="SAM" id="MobiDB-lite"/>
    </source>
</evidence>
<evidence type="ECO:0000259" key="2">
    <source>
        <dbReference type="Pfam" id="PF13391"/>
    </source>
</evidence>
<evidence type="ECO:0000313" key="3">
    <source>
        <dbReference type="EMBL" id="EKM60169.1"/>
    </source>
</evidence>